<gene>
    <name evidence="15" type="ORF">ASTO00021_LOCUS9721</name>
</gene>
<reference evidence="15" key="1">
    <citation type="submission" date="2021-01" db="EMBL/GenBank/DDBJ databases">
        <authorList>
            <person name="Corre E."/>
            <person name="Pelletier E."/>
            <person name="Niang G."/>
            <person name="Scheremetjew M."/>
            <person name="Finn R."/>
            <person name="Kale V."/>
            <person name="Holt S."/>
            <person name="Cochrane G."/>
            <person name="Meng A."/>
            <person name="Brown T."/>
            <person name="Cohen L."/>
        </authorList>
    </citation>
    <scope>NUCLEOTIDE SEQUENCE</scope>
    <source>
        <strain evidence="15">GSBS06</strain>
    </source>
</reference>
<comment type="pathway">
    <text evidence="2">Porphyrin-containing compound metabolism; protoporphyrin-IX biosynthesis; 5-aminolevulinate from glycine: step 1/1.</text>
</comment>
<evidence type="ECO:0000313" key="15">
    <source>
        <dbReference type="EMBL" id="CAE0439525.1"/>
    </source>
</evidence>
<dbReference type="GO" id="GO:0005739">
    <property type="term" value="C:mitochondrion"/>
    <property type="evidence" value="ECO:0007669"/>
    <property type="project" value="TreeGrafter"/>
</dbReference>
<keyword evidence="7" id="KW-0350">Heme biosynthesis</keyword>
<accession>A0A7S3LTA3</accession>
<dbReference type="GO" id="GO:0030170">
    <property type="term" value="F:pyridoxal phosphate binding"/>
    <property type="evidence" value="ECO:0007669"/>
    <property type="project" value="InterPro"/>
</dbReference>
<dbReference type="GO" id="GO:0003870">
    <property type="term" value="F:5-aminolevulinate synthase activity"/>
    <property type="evidence" value="ECO:0007669"/>
    <property type="project" value="UniProtKB-EC"/>
</dbReference>
<dbReference type="InterPro" id="IPR001917">
    <property type="entry name" value="Aminotrans_II_pyridoxalP_BS"/>
</dbReference>
<evidence type="ECO:0000256" key="11">
    <source>
        <dbReference type="ARBA" id="ARBA00032773"/>
    </source>
</evidence>
<dbReference type="AlphaFoldDB" id="A0A7S3LTA3"/>
<evidence type="ECO:0000256" key="13">
    <source>
        <dbReference type="RuleBase" id="RU003693"/>
    </source>
</evidence>
<dbReference type="EMBL" id="HBIN01012895">
    <property type="protein sequence ID" value="CAE0439525.1"/>
    <property type="molecule type" value="Transcribed_RNA"/>
</dbReference>
<evidence type="ECO:0000256" key="7">
    <source>
        <dbReference type="ARBA" id="ARBA00023133"/>
    </source>
</evidence>
<keyword evidence="6 13" id="KW-0663">Pyridoxal phosphate</keyword>
<keyword evidence="5" id="KW-0808">Transferase</keyword>
<dbReference type="SUPFAM" id="SSF53383">
    <property type="entry name" value="PLP-dependent transferases"/>
    <property type="match status" value="1"/>
</dbReference>
<dbReference type="PANTHER" id="PTHR13693">
    <property type="entry name" value="CLASS II AMINOTRANSFERASE/8-AMINO-7-OXONONANOATE SYNTHASE"/>
    <property type="match status" value="1"/>
</dbReference>
<evidence type="ECO:0000256" key="10">
    <source>
        <dbReference type="ARBA" id="ARBA00031945"/>
    </source>
</evidence>
<comment type="cofactor">
    <cofactor evidence="1 13">
        <name>pyridoxal 5'-phosphate</name>
        <dbReference type="ChEBI" id="CHEBI:597326"/>
    </cofactor>
</comment>
<dbReference type="InterPro" id="IPR015424">
    <property type="entry name" value="PyrdxlP-dep_Trfase"/>
</dbReference>
<dbReference type="PANTHER" id="PTHR13693:SF102">
    <property type="entry name" value="2-AMINO-3-KETOBUTYRATE COENZYME A LIGASE, MITOCHONDRIAL"/>
    <property type="match status" value="1"/>
</dbReference>
<comment type="similarity">
    <text evidence="3 13">Belongs to the class-II pyridoxal-phosphate-dependent aminotransferase family.</text>
</comment>
<evidence type="ECO:0000256" key="9">
    <source>
        <dbReference type="ARBA" id="ARBA00031691"/>
    </source>
</evidence>
<dbReference type="PROSITE" id="PS00599">
    <property type="entry name" value="AA_TRANSFER_CLASS_2"/>
    <property type="match status" value="1"/>
</dbReference>
<evidence type="ECO:0000259" key="14">
    <source>
        <dbReference type="Pfam" id="PF00155"/>
    </source>
</evidence>
<dbReference type="NCBIfam" id="TIGR01821">
    <property type="entry name" value="5aminolev_synth"/>
    <property type="match status" value="1"/>
</dbReference>
<organism evidence="15">
    <name type="scientific">Aplanochytrium stocchinoi</name>
    <dbReference type="NCBI Taxonomy" id="215587"/>
    <lineage>
        <taxon>Eukaryota</taxon>
        <taxon>Sar</taxon>
        <taxon>Stramenopiles</taxon>
        <taxon>Bigyra</taxon>
        <taxon>Labyrinthulomycetes</taxon>
        <taxon>Thraustochytrida</taxon>
        <taxon>Thraustochytriidae</taxon>
        <taxon>Aplanochytrium</taxon>
    </lineage>
</organism>
<keyword evidence="8" id="KW-0012">Acyltransferase</keyword>
<dbReference type="InterPro" id="IPR050087">
    <property type="entry name" value="AON_synthase_class-II"/>
</dbReference>
<dbReference type="CDD" id="cd06454">
    <property type="entry name" value="KBL_like"/>
    <property type="match status" value="1"/>
</dbReference>
<dbReference type="EC" id="2.3.1.37" evidence="4"/>
<dbReference type="UniPathway" id="UPA00251">
    <property type="reaction ID" value="UER00375"/>
</dbReference>
<evidence type="ECO:0000256" key="5">
    <source>
        <dbReference type="ARBA" id="ARBA00022679"/>
    </source>
</evidence>
<dbReference type="InterPro" id="IPR015421">
    <property type="entry name" value="PyrdxlP-dep_Trfase_major"/>
</dbReference>
<dbReference type="Gene3D" id="3.40.640.10">
    <property type="entry name" value="Type I PLP-dependent aspartate aminotransferase-like (Major domain)"/>
    <property type="match status" value="1"/>
</dbReference>
<dbReference type="InterPro" id="IPR015422">
    <property type="entry name" value="PyrdxlP-dep_Trfase_small"/>
</dbReference>
<feature type="domain" description="Aminotransferase class I/classII large" evidence="14">
    <location>
        <begin position="144"/>
        <end position="488"/>
    </location>
</feature>
<evidence type="ECO:0000256" key="12">
    <source>
        <dbReference type="ARBA" id="ARBA00047654"/>
    </source>
</evidence>
<evidence type="ECO:0000256" key="2">
    <source>
        <dbReference type="ARBA" id="ARBA00005029"/>
    </source>
</evidence>
<sequence>MAQRVFAKQVLNTSVKCPFVKSGALSRETLKNMEVVQRAASLCPHLAKLGEANPGNVYENVKINPDTRLCDACPMNVQNQKSEMSMVAPQKSKRFDDMYTNFFSTEVQKVKEEGRYRIFADLERKAGNFPLANCHNAQTGEVKPVIGWCSNDYLGMGQHPAVIDAMTSAARQCGTGAGGTRNISGTNHYHVLLEKELASLHNKEAALVFSSCYVANETTLTTMSKMLPDSILFSDSHNHASMIQGIRNGVWERKIYKHNDLNELESLLKQQPLDRPKVIAFESVNSMEGTVAPMREIAYLAEKYQALTFVDEVHAVGMYGPGGAGVAARDGCEDGMSIISGTLGKAFGVMGGYVAGSAAYIDAMRSNAPGFIFTTAIPPPMAASALASIQHLRSSNEERIKMHTNAHVLQARLRALGLPLLPTISHITPVLVGDASKCKMVTDKLMKEHSIYVQPINYPTVPKGTERLRITPSPVHTPEMMDGLLQSLDQIWDELDLPREFPSDTAEPGAVGVLNVDKDSLAQGCESVYDFYIEEYTEHIQEWSNHASIPAAPAAAA</sequence>
<protein>
    <recommendedName>
        <fullName evidence="4">5-aminolevulinate synthase</fullName>
        <ecNumber evidence="4">2.3.1.37</ecNumber>
    </recommendedName>
    <alternativeName>
        <fullName evidence="9">5-aminolevulinic acid synthase</fullName>
    </alternativeName>
    <alternativeName>
        <fullName evidence="10">Delta-ALA synthase</fullName>
    </alternativeName>
    <alternativeName>
        <fullName evidence="11">Delta-aminolevulinate synthase</fullName>
    </alternativeName>
</protein>
<dbReference type="GO" id="GO:0006782">
    <property type="term" value="P:protoporphyrinogen IX biosynthetic process"/>
    <property type="evidence" value="ECO:0007669"/>
    <property type="project" value="UniProtKB-UniPathway"/>
</dbReference>
<dbReference type="InterPro" id="IPR004839">
    <property type="entry name" value="Aminotransferase_I/II_large"/>
</dbReference>
<dbReference type="Pfam" id="PF00155">
    <property type="entry name" value="Aminotran_1_2"/>
    <property type="match status" value="1"/>
</dbReference>
<proteinExistence type="inferred from homology"/>
<evidence type="ECO:0000256" key="8">
    <source>
        <dbReference type="ARBA" id="ARBA00023315"/>
    </source>
</evidence>
<evidence type="ECO:0000256" key="6">
    <source>
        <dbReference type="ARBA" id="ARBA00022898"/>
    </source>
</evidence>
<evidence type="ECO:0000256" key="1">
    <source>
        <dbReference type="ARBA" id="ARBA00001933"/>
    </source>
</evidence>
<dbReference type="FunFam" id="3.40.640.10:FF:000006">
    <property type="entry name" value="5-aminolevulinate synthase, mitochondrial"/>
    <property type="match status" value="1"/>
</dbReference>
<evidence type="ECO:0000256" key="3">
    <source>
        <dbReference type="ARBA" id="ARBA00008392"/>
    </source>
</evidence>
<comment type="catalytic activity">
    <reaction evidence="12">
        <text>succinyl-CoA + glycine + H(+) = 5-aminolevulinate + CO2 + CoA</text>
        <dbReference type="Rhea" id="RHEA:12921"/>
        <dbReference type="ChEBI" id="CHEBI:15378"/>
        <dbReference type="ChEBI" id="CHEBI:16526"/>
        <dbReference type="ChEBI" id="CHEBI:57287"/>
        <dbReference type="ChEBI" id="CHEBI:57292"/>
        <dbReference type="ChEBI" id="CHEBI:57305"/>
        <dbReference type="ChEBI" id="CHEBI:356416"/>
        <dbReference type="EC" id="2.3.1.37"/>
    </reaction>
</comment>
<dbReference type="Gene3D" id="3.90.1150.10">
    <property type="entry name" value="Aspartate Aminotransferase, domain 1"/>
    <property type="match status" value="1"/>
</dbReference>
<dbReference type="InterPro" id="IPR010961">
    <property type="entry name" value="4pyrrol_synth_NH2levulA_synth"/>
</dbReference>
<evidence type="ECO:0000256" key="4">
    <source>
        <dbReference type="ARBA" id="ARBA00013257"/>
    </source>
</evidence>
<name>A0A7S3LTA3_9STRA</name>